<feature type="transmembrane region" description="Helical" evidence="1">
    <location>
        <begin position="216"/>
        <end position="236"/>
    </location>
</feature>
<protein>
    <submittedName>
        <fullName evidence="2">Uncharacterized protein</fullName>
    </submittedName>
</protein>
<dbReference type="Pfam" id="PF20340">
    <property type="entry name" value="DUF6635"/>
    <property type="match status" value="2"/>
</dbReference>
<dbReference type="Proteomes" id="UP000295277">
    <property type="component" value="Unassembled WGS sequence"/>
</dbReference>
<gene>
    <name evidence="2" type="ORF">EV216_13819</name>
</gene>
<feature type="transmembrane region" description="Helical" evidence="1">
    <location>
        <begin position="282"/>
        <end position="306"/>
    </location>
</feature>
<dbReference type="EMBL" id="SLVM01000038">
    <property type="protein sequence ID" value="TCM75465.1"/>
    <property type="molecule type" value="Genomic_DNA"/>
</dbReference>
<accession>A0A4R1YH16</accession>
<dbReference type="InterPro" id="IPR046575">
    <property type="entry name" value="DUF6635"/>
</dbReference>
<evidence type="ECO:0000313" key="3">
    <source>
        <dbReference type="Proteomes" id="UP000295277"/>
    </source>
</evidence>
<keyword evidence="1" id="KW-1133">Transmembrane helix</keyword>
<dbReference type="AlphaFoldDB" id="A0A4R1YH16"/>
<sequence length="365" mass="37252">MRAGSDAPPPRAPLAAARVPPYLNVMSAGLSPAPDTRTGRFIGTDRDIAGGMGADPQGETDAALIAAARAYFSQRRARVPGFVRERFGLRGTLALHRHALGWDILRAPANMLLSPVLVLSRLGAGAAGRLGARRASGWLASRRVLLPTAVSRAAERAIVVELLELPWDGPGGTSSADALARAILAEPSLARLVAARREAGAQSARALSEYGGTRSAVAEVTTALGALGAGAFAFHSLTPGMLSLAPGLAAVLAQQAAIAAFPLGGLMGSAWYGLFPAAASPLLMAGVALGLVASGALAAAFAGVIADPVQAALGLHERRLNRLIDAMEDAFAGNGERGFAAREHYLARLLDLSDSGLAALRAMSG</sequence>
<name>A0A4R1YH16_9RHOB</name>
<evidence type="ECO:0000313" key="2">
    <source>
        <dbReference type="EMBL" id="TCM75465.1"/>
    </source>
</evidence>
<comment type="caution">
    <text evidence="2">The sequence shown here is derived from an EMBL/GenBank/DDBJ whole genome shotgun (WGS) entry which is preliminary data.</text>
</comment>
<organism evidence="2 3">
    <name type="scientific">Rhodovulum steppense</name>
    <dbReference type="NCBI Taxonomy" id="540251"/>
    <lineage>
        <taxon>Bacteria</taxon>
        <taxon>Pseudomonadati</taxon>
        <taxon>Pseudomonadota</taxon>
        <taxon>Alphaproteobacteria</taxon>
        <taxon>Rhodobacterales</taxon>
        <taxon>Paracoccaceae</taxon>
        <taxon>Rhodovulum</taxon>
    </lineage>
</organism>
<feature type="transmembrane region" description="Helical" evidence="1">
    <location>
        <begin position="256"/>
        <end position="275"/>
    </location>
</feature>
<reference evidence="2 3" key="1">
    <citation type="submission" date="2019-03" db="EMBL/GenBank/DDBJ databases">
        <title>Genomic Encyclopedia of Type Strains, Phase IV (KMG-IV): sequencing the most valuable type-strain genomes for metagenomic binning, comparative biology and taxonomic classification.</title>
        <authorList>
            <person name="Goeker M."/>
        </authorList>
    </citation>
    <scope>NUCLEOTIDE SEQUENCE [LARGE SCALE GENOMIC DNA]</scope>
    <source>
        <strain evidence="2 3">DSM 21153</strain>
    </source>
</reference>
<keyword evidence="3" id="KW-1185">Reference proteome</keyword>
<keyword evidence="1" id="KW-0812">Transmembrane</keyword>
<evidence type="ECO:0000256" key="1">
    <source>
        <dbReference type="SAM" id="Phobius"/>
    </source>
</evidence>
<proteinExistence type="predicted"/>
<keyword evidence="1" id="KW-0472">Membrane</keyword>